<dbReference type="Pfam" id="PF03703">
    <property type="entry name" value="bPH_2"/>
    <property type="match status" value="1"/>
</dbReference>
<dbReference type="InterPro" id="IPR005182">
    <property type="entry name" value="YdbS-like_PH"/>
</dbReference>
<keyword evidence="1" id="KW-1133">Transmembrane helix</keyword>
<comment type="caution">
    <text evidence="3">The sequence shown here is derived from an EMBL/GenBank/DDBJ whole genome shotgun (WGS) entry which is preliminary data.</text>
</comment>
<evidence type="ECO:0000313" key="3">
    <source>
        <dbReference type="EMBL" id="MFD1515446.1"/>
    </source>
</evidence>
<sequence length="153" mass="16632">MRSLDPRVRYVWAMQALVAAAIFGALAGGVAYVVDPDYLWVGGLVFVGVGTLTVGLALARYRVWRYQVRSDSLFLHRGVLTRVRTVVPYVRIQHVDSNRGPVERVAGLATVVVYTAGSRGADVTIPGLTPEQAEALQERLKRLAIVAEGEDAV</sequence>
<organism evidence="3 4">
    <name type="scientific">Halomarina rubra</name>
    <dbReference type="NCBI Taxonomy" id="2071873"/>
    <lineage>
        <taxon>Archaea</taxon>
        <taxon>Methanobacteriati</taxon>
        <taxon>Methanobacteriota</taxon>
        <taxon>Stenosarchaea group</taxon>
        <taxon>Halobacteria</taxon>
        <taxon>Halobacteriales</taxon>
        <taxon>Natronomonadaceae</taxon>
        <taxon>Halomarina</taxon>
    </lineage>
</organism>
<keyword evidence="1" id="KW-0812">Transmembrane</keyword>
<feature type="domain" description="YdbS-like PH" evidence="2">
    <location>
        <begin position="61"/>
        <end position="140"/>
    </location>
</feature>
<evidence type="ECO:0000313" key="4">
    <source>
        <dbReference type="Proteomes" id="UP001597187"/>
    </source>
</evidence>
<dbReference type="RefSeq" id="WP_250875594.1">
    <property type="nucleotide sequence ID" value="NZ_JALXFV010000008.1"/>
</dbReference>
<feature type="transmembrane region" description="Helical" evidence="1">
    <location>
        <begin position="38"/>
        <end position="59"/>
    </location>
</feature>
<dbReference type="AlphaFoldDB" id="A0ABD6B1E3"/>
<name>A0ABD6B1E3_9EURY</name>
<accession>A0ABD6B1E3</accession>
<keyword evidence="1" id="KW-0472">Membrane</keyword>
<dbReference type="PANTHER" id="PTHR34473:SF3">
    <property type="entry name" value="TRANSMEMBRANE PROTEIN-RELATED"/>
    <property type="match status" value="1"/>
</dbReference>
<dbReference type="PANTHER" id="PTHR34473">
    <property type="entry name" value="UPF0699 TRANSMEMBRANE PROTEIN YDBS"/>
    <property type="match status" value="1"/>
</dbReference>
<evidence type="ECO:0000256" key="1">
    <source>
        <dbReference type="SAM" id="Phobius"/>
    </source>
</evidence>
<proteinExistence type="predicted"/>
<dbReference type="Proteomes" id="UP001597187">
    <property type="component" value="Unassembled WGS sequence"/>
</dbReference>
<protein>
    <submittedName>
        <fullName evidence="3">PH domain-containing protein</fullName>
    </submittedName>
</protein>
<evidence type="ECO:0000259" key="2">
    <source>
        <dbReference type="Pfam" id="PF03703"/>
    </source>
</evidence>
<gene>
    <name evidence="3" type="ORF">ACFSBT_19370</name>
</gene>
<keyword evidence="4" id="KW-1185">Reference proteome</keyword>
<feature type="transmembrane region" description="Helical" evidence="1">
    <location>
        <begin position="12"/>
        <end position="32"/>
    </location>
</feature>
<reference evidence="3 4" key="1">
    <citation type="journal article" date="2019" name="Int. J. Syst. Evol. Microbiol.">
        <title>The Global Catalogue of Microorganisms (GCM) 10K type strain sequencing project: providing services to taxonomists for standard genome sequencing and annotation.</title>
        <authorList>
            <consortium name="The Broad Institute Genomics Platform"/>
            <consortium name="The Broad Institute Genome Sequencing Center for Infectious Disease"/>
            <person name="Wu L."/>
            <person name="Ma J."/>
        </authorList>
    </citation>
    <scope>NUCLEOTIDE SEQUENCE [LARGE SCALE GENOMIC DNA]</scope>
    <source>
        <strain evidence="3 4">CGMCC 1.12563</strain>
    </source>
</reference>
<dbReference type="EMBL" id="JBHUDC010000008">
    <property type="protein sequence ID" value="MFD1515446.1"/>
    <property type="molecule type" value="Genomic_DNA"/>
</dbReference>